<evidence type="ECO:0000313" key="2">
    <source>
        <dbReference type="EMBL" id="QXA48151.1"/>
    </source>
</evidence>
<proteinExistence type="predicted"/>
<reference evidence="2 3" key="1">
    <citation type="submission" date="2021-06" db="EMBL/GenBank/DDBJ databases">
        <title>FDA dAtabase for Regulatory Grade micrObial Sequences (FDA-ARGOS): Supporting development and validation of Infectious Disease Dx tests.</title>
        <authorList>
            <person name="Sproer C."/>
            <person name="Gronow S."/>
            <person name="Severitt S."/>
            <person name="Schroder I."/>
            <person name="Tallon L."/>
            <person name="Sadzewicz L."/>
            <person name="Zhao X."/>
            <person name="Boylan J."/>
            <person name="Ott S."/>
            <person name="Bowen H."/>
            <person name="Vavikolanu K."/>
            <person name="Mehta A."/>
            <person name="Aluvathingal J."/>
            <person name="Nadendla S."/>
            <person name="Lowell S."/>
            <person name="Myers T."/>
            <person name="Yan Y."/>
        </authorList>
    </citation>
    <scope>NUCLEOTIDE SEQUENCE [LARGE SCALE GENOMIC DNA]</scope>
    <source>
        <strain evidence="2 3">FDAARGOS 1428</strain>
    </source>
</reference>
<evidence type="ECO:0000259" key="1">
    <source>
        <dbReference type="Pfam" id="PF01551"/>
    </source>
</evidence>
<dbReference type="InterPro" id="IPR011055">
    <property type="entry name" value="Dup_hybrid_motif"/>
</dbReference>
<protein>
    <submittedName>
        <fullName evidence="2">M23 family metallopeptidase</fullName>
    </submittedName>
</protein>
<feature type="domain" description="M23ase beta-sheet core" evidence="1">
    <location>
        <begin position="195"/>
        <end position="289"/>
    </location>
</feature>
<gene>
    <name evidence="2" type="ORF">I6L58_15630</name>
</gene>
<dbReference type="Gene3D" id="2.70.70.10">
    <property type="entry name" value="Glucose Permease (Domain IIA)"/>
    <property type="match status" value="1"/>
</dbReference>
<accession>A0ABX8KJP0</accession>
<organism evidence="2 3">
    <name type="scientific">Enterobacter cancerogenus</name>
    <dbReference type="NCBI Taxonomy" id="69218"/>
    <lineage>
        <taxon>Bacteria</taxon>
        <taxon>Pseudomonadati</taxon>
        <taxon>Pseudomonadota</taxon>
        <taxon>Gammaproteobacteria</taxon>
        <taxon>Enterobacterales</taxon>
        <taxon>Enterobacteriaceae</taxon>
        <taxon>Enterobacter</taxon>
        <taxon>Enterobacter cloacae complex</taxon>
    </lineage>
</organism>
<dbReference type="SUPFAM" id="SSF51261">
    <property type="entry name" value="Duplicated hybrid motif"/>
    <property type="match status" value="1"/>
</dbReference>
<dbReference type="InterPro" id="IPR050570">
    <property type="entry name" value="Cell_wall_metabolism_enzyme"/>
</dbReference>
<dbReference type="RefSeq" id="WP_088208466.1">
    <property type="nucleotide sequence ID" value="NZ_CP077290.1"/>
</dbReference>
<keyword evidence="3" id="KW-1185">Reference proteome</keyword>
<sequence length="384" mass="42440">MSYMLLSGLLLTMHPASTHGAECYYPVSHHLSQILLSKEYDPDFQPFKSSEPELCWNDLKEESYLSVSDIRTWLATHLPPTQEYDSAGVATTLISAPFEPASLLVEAQEDLSAEVISDDASDEENLPVDGGEATSSVFSVMNATIPTTSAPAPVWRPLLSQKARGQHFVFPLRAEPVVTSPFGMRYHPIIHTFMRHEGVDLRAALNSEVMSIADGMVTETGYGPVTGLYMTIRHPDGWSSRYLHLNKLLLVKNQYVQKDDVIALSGNTGRTDGPHLHLEIIHDDKLLDPMTLLFEPAGEKDAHPALQVVSESLPAPEPVDMTPKIAVIAGEGESLQIGVRTGRKMTMYSPQEIVETDEGNWRIVSKFGKYKLQKMDQALSKATK</sequence>
<dbReference type="PANTHER" id="PTHR21666">
    <property type="entry name" value="PEPTIDASE-RELATED"/>
    <property type="match status" value="1"/>
</dbReference>
<dbReference type="InterPro" id="IPR016047">
    <property type="entry name" value="M23ase_b-sheet_dom"/>
</dbReference>
<evidence type="ECO:0000313" key="3">
    <source>
        <dbReference type="Proteomes" id="UP000683583"/>
    </source>
</evidence>
<dbReference type="PANTHER" id="PTHR21666:SF270">
    <property type="entry name" value="MUREIN HYDROLASE ACTIVATOR ENVC"/>
    <property type="match status" value="1"/>
</dbReference>
<dbReference type="CDD" id="cd12797">
    <property type="entry name" value="M23_peptidase"/>
    <property type="match status" value="1"/>
</dbReference>
<name>A0ABX8KJP0_9ENTR</name>
<dbReference type="Pfam" id="PF01551">
    <property type="entry name" value="Peptidase_M23"/>
    <property type="match status" value="1"/>
</dbReference>
<dbReference type="EMBL" id="CP077290">
    <property type="protein sequence ID" value="QXA48151.1"/>
    <property type="molecule type" value="Genomic_DNA"/>
</dbReference>
<dbReference type="Proteomes" id="UP000683583">
    <property type="component" value="Chromosome"/>
</dbReference>